<evidence type="ECO:0000313" key="2">
    <source>
        <dbReference type="Proteomes" id="UP000268857"/>
    </source>
</evidence>
<dbReference type="EMBL" id="RSCJ01000029">
    <property type="protein sequence ID" value="RUR74477.1"/>
    <property type="molecule type" value="Genomic_DNA"/>
</dbReference>
<comment type="caution">
    <text evidence="1">The sequence shown here is derived from an EMBL/GenBank/DDBJ whole genome shotgun (WGS) entry which is preliminary data.</text>
</comment>
<dbReference type="AlphaFoldDB" id="A0A3S0ZP74"/>
<name>A0A3S0ZP74_CHLFR</name>
<evidence type="ECO:0000313" key="1">
    <source>
        <dbReference type="EMBL" id="RUR74477.1"/>
    </source>
</evidence>
<gene>
    <name evidence="1" type="ORF">PCC6912_52520</name>
</gene>
<sequence length="345" mass="39098">MWLAIALPENKPGSIATVELGISFKNNTSSPLPFRDLVPELVAPDGQTLKPQEPGTKGNKWGLITRGLPVGITLLGRISWRNNSLQLEIPTYWHYLEASPITPENYWNFDSLQPGIYKLRFICDIPSREAICSNPETRHLAELKENNIANLTTPFVNLRLVQPLEHNKTAVEVDGIRFETLVPKQELNIPKKEPGAKAGLQLAGIRMTNNRLNPVCFSFYVTVIPEILGTNSQRLFRGGFSDWFRQAEKSDFVLAMPGEDVTFFPGTAIWWQQNDKILLVIDAQDGGAYTFEFFDSGTYKIQLNYVNIQASIKAYDQEDMNWKQIEDVWTGMVITPFVDFKLTRS</sequence>
<keyword evidence="2" id="KW-1185">Reference proteome</keyword>
<proteinExistence type="predicted"/>
<dbReference type="OrthoDB" id="459685at2"/>
<dbReference type="Proteomes" id="UP000268857">
    <property type="component" value="Unassembled WGS sequence"/>
</dbReference>
<protein>
    <submittedName>
        <fullName evidence="1">Uncharacterized protein</fullName>
    </submittedName>
</protein>
<organism evidence="1 2">
    <name type="scientific">Chlorogloeopsis fritschii PCC 6912</name>
    <dbReference type="NCBI Taxonomy" id="211165"/>
    <lineage>
        <taxon>Bacteria</taxon>
        <taxon>Bacillati</taxon>
        <taxon>Cyanobacteriota</taxon>
        <taxon>Cyanophyceae</taxon>
        <taxon>Nostocales</taxon>
        <taxon>Chlorogloeopsidaceae</taxon>
        <taxon>Chlorogloeopsis</taxon>
    </lineage>
</organism>
<accession>A0A3S0ZP74</accession>
<reference evidence="1 2" key="1">
    <citation type="journal article" date="2019" name="Genome Biol. Evol.">
        <title>Day and night: Metabolic profiles and evolutionary relationships of six axenic non-marine cyanobacteria.</title>
        <authorList>
            <person name="Will S.E."/>
            <person name="Henke P."/>
            <person name="Boedeker C."/>
            <person name="Huang S."/>
            <person name="Brinkmann H."/>
            <person name="Rohde M."/>
            <person name="Jarek M."/>
            <person name="Friedl T."/>
            <person name="Seufert S."/>
            <person name="Schumacher M."/>
            <person name="Overmann J."/>
            <person name="Neumann-Schaal M."/>
            <person name="Petersen J."/>
        </authorList>
    </citation>
    <scope>NUCLEOTIDE SEQUENCE [LARGE SCALE GENOMIC DNA]</scope>
    <source>
        <strain evidence="1 2">PCC 6912</strain>
    </source>
</reference>